<evidence type="ECO:0000256" key="1">
    <source>
        <dbReference type="SAM" id="SignalP"/>
    </source>
</evidence>
<feature type="signal peptide" evidence="1">
    <location>
        <begin position="1"/>
        <end position="25"/>
    </location>
</feature>
<gene>
    <name evidence="2" type="ORF">Q5H94_10530</name>
</gene>
<dbReference type="Proteomes" id="UP001176468">
    <property type="component" value="Unassembled WGS sequence"/>
</dbReference>
<sequence length="208" mass="23048">MLNTKNARRGMIGALLAATLLTAGCATETTYRPATGQGFARSGYSDRQIESNRFMVSFAGNSYTSRDTVERYLLYRAAELTVQQGFDNFVMAERQTDKRQRTYTTPGIGYGGYGGFGGGFGFGYGGWGPSWRYGGRGFGGWRSWDPFWGDPFFDRSIDVQTIDKFEANAEIILGHGPKPRDNIRAFDARDVIKNLGPTIVMPETGPKR</sequence>
<evidence type="ECO:0008006" key="4">
    <source>
        <dbReference type="Google" id="ProtNLM"/>
    </source>
</evidence>
<evidence type="ECO:0000313" key="3">
    <source>
        <dbReference type="Proteomes" id="UP001176468"/>
    </source>
</evidence>
<protein>
    <recommendedName>
        <fullName evidence="4">DUF4136 domain-containing protein</fullName>
    </recommendedName>
</protein>
<dbReference type="PROSITE" id="PS51257">
    <property type="entry name" value="PROKAR_LIPOPROTEIN"/>
    <property type="match status" value="1"/>
</dbReference>
<reference evidence="2" key="1">
    <citation type="submission" date="2023-07" db="EMBL/GenBank/DDBJ databases">
        <authorList>
            <person name="Kim M.K."/>
        </authorList>
    </citation>
    <scope>NUCLEOTIDE SEQUENCE</scope>
    <source>
        <strain evidence="2">CA1-15</strain>
    </source>
</reference>
<accession>A0ABT9A068</accession>
<evidence type="ECO:0000313" key="2">
    <source>
        <dbReference type="EMBL" id="MDO7842764.1"/>
    </source>
</evidence>
<proteinExistence type="predicted"/>
<organism evidence="2 3">
    <name type="scientific">Sphingomonas immobilis</name>
    <dbReference type="NCBI Taxonomy" id="3063997"/>
    <lineage>
        <taxon>Bacteria</taxon>
        <taxon>Pseudomonadati</taxon>
        <taxon>Pseudomonadota</taxon>
        <taxon>Alphaproteobacteria</taxon>
        <taxon>Sphingomonadales</taxon>
        <taxon>Sphingomonadaceae</taxon>
        <taxon>Sphingomonas</taxon>
    </lineage>
</organism>
<dbReference type="RefSeq" id="WP_304561218.1">
    <property type="nucleotide sequence ID" value="NZ_JAUQSZ010000006.1"/>
</dbReference>
<comment type="caution">
    <text evidence="2">The sequence shown here is derived from an EMBL/GenBank/DDBJ whole genome shotgun (WGS) entry which is preliminary data.</text>
</comment>
<feature type="chain" id="PRO_5045173267" description="DUF4136 domain-containing protein" evidence="1">
    <location>
        <begin position="26"/>
        <end position="208"/>
    </location>
</feature>
<keyword evidence="1" id="KW-0732">Signal</keyword>
<dbReference type="NCBIfam" id="NF047637">
    <property type="entry name" value="lipo_CC0125"/>
    <property type="match status" value="1"/>
</dbReference>
<dbReference type="EMBL" id="JAUQSZ010000006">
    <property type="protein sequence ID" value="MDO7842764.1"/>
    <property type="molecule type" value="Genomic_DNA"/>
</dbReference>
<keyword evidence="3" id="KW-1185">Reference proteome</keyword>
<name>A0ABT9A068_9SPHN</name>